<gene>
    <name evidence="18" type="ORF">X975_03363</name>
</gene>
<evidence type="ECO:0000256" key="12">
    <source>
        <dbReference type="ARBA" id="ARBA00023211"/>
    </source>
</evidence>
<keyword evidence="19" id="KW-1185">Reference proteome</keyword>
<organism evidence="18 19">
    <name type="scientific">Stegodyphus mimosarum</name>
    <name type="common">African social velvet spider</name>
    <dbReference type="NCBI Taxonomy" id="407821"/>
    <lineage>
        <taxon>Eukaryota</taxon>
        <taxon>Metazoa</taxon>
        <taxon>Ecdysozoa</taxon>
        <taxon>Arthropoda</taxon>
        <taxon>Chelicerata</taxon>
        <taxon>Arachnida</taxon>
        <taxon>Araneae</taxon>
        <taxon>Araneomorphae</taxon>
        <taxon>Entelegynae</taxon>
        <taxon>Eresoidea</taxon>
        <taxon>Eresidae</taxon>
        <taxon>Stegodyphus</taxon>
    </lineage>
</organism>
<comment type="cofactor">
    <cofactor evidence="2">
        <name>Mg(2+)</name>
        <dbReference type="ChEBI" id="CHEBI:18420"/>
    </cofactor>
</comment>
<dbReference type="STRING" id="407821.A0A087UI67"/>
<feature type="binding site" evidence="15">
    <location>
        <position position="89"/>
    </location>
    <ligand>
        <name>ATP</name>
        <dbReference type="ChEBI" id="CHEBI:30616"/>
    </ligand>
</feature>
<evidence type="ECO:0000256" key="5">
    <source>
        <dbReference type="ARBA" id="ARBA00022527"/>
    </source>
</evidence>
<evidence type="ECO:0000256" key="9">
    <source>
        <dbReference type="ARBA" id="ARBA00022777"/>
    </source>
</evidence>
<evidence type="ECO:0000256" key="16">
    <source>
        <dbReference type="RuleBase" id="RU000304"/>
    </source>
</evidence>
<dbReference type="FunFam" id="3.30.200.20:FF:000235">
    <property type="entry name" value="serine/threonine-protein kinase STK11"/>
    <property type="match status" value="1"/>
</dbReference>
<dbReference type="EC" id="2.7.11.1" evidence="4"/>
<dbReference type="Pfam" id="PF00069">
    <property type="entry name" value="Pkinase"/>
    <property type="match status" value="1"/>
</dbReference>
<evidence type="ECO:0000256" key="13">
    <source>
        <dbReference type="ARBA" id="ARBA00047899"/>
    </source>
</evidence>
<evidence type="ECO:0000256" key="2">
    <source>
        <dbReference type="ARBA" id="ARBA00001946"/>
    </source>
</evidence>
<dbReference type="PROSITE" id="PS50011">
    <property type="entry name" value="PROTEIN_KINASE_DOM"/>
    <property type="match status" value="1"/>
</dbReference>
<dbReference type="InterPro" id="IPR017441">
    <property type="entry name" value="Protein_kinase_ATP_BS"/>
</dbReference>
<comment type="catalytic activity">
    <reaction evidence="13">
        <text>L-threonyl-[protein] + ATP = O-phospho-L-threonyl-[protein] + ADP + H(+)</text>
        <dbReference type="Rhea" id="RHEA:46608"/>
        <dbReference type="Rhea" id="RHEA-COMP:11060"/>
        <dbReference type="Rhea" id="RHEA-COMP:11605"/>
        <dbReference type="ChEBI" id="CHEBI:15378"/>
        <dbReference type="ChEBI" id="CHEBI:30013"/>
        <dbReference type="ChEBI" id="CHEBI:30616"/>
        <dbReference type="ChEBI" id="CHEBI:61977"/>
        <dbReference type="ChEBI" id="CHEBI:456216"/>
        <dbReference type="EC" id="2.7.11.1"/>
    </reaction>
</comment>
<sequence>MEREEAAEGTSFFQLGDDSRPLDNWLTEPEDDGPLVFHRVNSKEIIYQTRKKKAKMIGKYVMGDILGEGSYGKVKEMLDSETLCRRAVKILKRKKLRKIPNGEQNVQMEILLLKRLNHKNVIKLVDVLYNEEKQKMYMVMEYCVSVLQQMLENLPEKKFPVGQAHGYFCQLLDGLEYLHSQGIIHKDIKPGNLLLTTCKTLKISDL</sequence>
<dbReference type="EMBL" id="KK119910">
    <property type="protein sequence ID" value="KFM77056.1"/>
    <property type="molecule type" value="Genomic_DNA"/>
</dbReference>
<dbReference type="GO" id="GO:0005524">
    <property type="term" value="F:ATP binding"/>
    <property type="evidence" value="ECO:0007669"/>
    <property type="project" value="UniProtKB-UniRule"/>
</dbReference>
<dbReference type="GO" id="GO:0005737">
    <property type="term" value="C:cytoplasm"/>
    <property type="evidence" value="ECO:0007669"/>
    <property type="project" value="TreeGrafter"/>
</dbReference>
<keyword evidence="10 15" id="KW-0067">ATP-binding</keyword>
<keyword evidence="5 16" id="KW-0723">Serine/threonine-protein kinase</keyword>
<dbReference type="OrthoDB" id="68483at2759"/>
<feature type="domain" description="Protein kinase" evidence="17">
    <location>
        <begin position="60"/>
        <end position="206"/>
    </location>
</feature>
<proteinExistence type="inferred from homology"/>
<evidence type="ECO:0000313" key="18">
    <source>
        <dbReference type="EMBL" id="KFM77056.1"/>
    </source>
</evidence>
<dbReference type="GO" id="GO:0046872">
    <property type="term" value="F:metal ion binding"/>
    <property type="evidence" value="ECO:0007669"/>
    <property type="project" value="UniProtKB-KW"/>
</dbReference>
<dbReference type="Gene3D" id="1.10.510.10">
    <property type="entry name" value="Transferase(Phosphotransferase) domain 1"/>
    <property type="match status" value="1"/>
</dbReference>
<keyword evidence="8 15" id="KW-0547">Nucleotide-binding</keyword>
<comment type="cofactor">
    <cofactor evidence="1">
        <name>Mn(2+)</name>
        <dbReference type="ChEBI" id="CHEBI:29035"/>
    </cofactor>
</comment>
<protein>
    <recommendedName>
        <fullName evidence="4">non-specific serine/threonine protein kinase</fullName>
        <ecNumber evidence="4">2.7.11.1</ecNumber>
    </recommendedName>
</protein>
<evidence type="ECO:0000256" key="14">
    <source>
        <dbReference type="ARBA" id="ARBA00048679"/>
    </source>
</evidence>
<evidence type="ECO:0000256" key="8">
    <source>
        <dbReference type="ARBA" id="ARBA00022741"/>
    </source>
</evidence>
<dbReference type="SUPFAM" id="SSF56112">
    <property type="entry name" value="Protein kinase-like (PK-like)"/>
    <property type="match status" value="1"/>
</dbReference>
<accession>A0A087UI67</accession>
<dbReference type="PROSITE" id="PS00107">
    <property type="entry name" value="PROTEIN_KINASE_ATP"/>
    <property type="match status" value="1"/>
</dbReference>
<evidence type="ECO:0000256" key="7">
    <source>
        <dbReference type="ARBA" id="ARBA00022723"/>
    </source>
</evidence>
<dbReference type="InterPro" id="IPR008271">
    <property type="entry name" value="Ser/Thr_kinase_AS"/>
</dbReference>
<dbReference type="GO" id="GO:0035556">
    <property type="term" value="P:intracellular signal transduction"/>
    <property type="evidence" value="ECO:0007669"/>
    <property type="project" value="TreeGrafter"/>
</dbReference>
<dbReference type="PANTHER" id="PTHR24346:SF94">
    <property type="entry name" value="NON-SPECIFIC SERINE_THREONINE PROTEIN KINASE"/>
    <property type="match status" value="1"/>
</dbReference>
<keyword evidence="11" id="KW-0460">Magnesium</keyword>
<comment type="similarity">
    <text evidence="3">Belongs to the protein kinase superfamily. CAMK Ser/Thr protein kinase family. LKB1 subfamily.</text>
</comment>
<evidence type="ECO:0000256" key="11">
    <source>
        <dbReference type="ARBA" id="ARBA00022842"/>
    </source>
</evidence>
<dbReference type="AlphaFoldDB" id="A0A087UI67"/>
<reference evidence="18 19" key="1">
    <citation type="submission" date="2013-11" db="EMBL/GenBank/DDBJ databases">
        <title>Genome sequencing of Stegodyphus mimosarum.</title>
        <authorList>
            <person name="Bechsgaard J."/>
        </authorList>
    </citation>
    <scope>NUCLEOTIDE SEQUENCE [LARGE SCALE GENOMIC DNA]</scope>
</reference>
<dbReference type="InterPro" id="IPR000719">
    <property type="entry name" value="Prot_kinase_dom"/>
</dbReference>
<dbReference type="Gene3D" id="3.30.200.20">
    <property type="entry name" value="Phosphorylase Kinase, domain 1"/>
    <property type="match status" value="1"/>
</dbReference>
<dbReference type="Proteomes" id="UP000054359">
    <property type="component" value="Unassembled WGS sequence"/>
</dbReference>
<evidence type="ECO:0000313" key="19">
    <source>
        <dbReference type="Proteomes" id="UP000054359"/>
    </source>
</evidence>
<evidence type="ECO:0000256" key="6">
    <source>
        <dbReference type="ARBA" id="ARBA00022679"/>
    </source>
</evidence>
<evidence type="ECO:0000256" key="3">
    <source>
        <dbReference type="ARBA" id="ARBA00009985"/>
    </source>
</evidence>
<evidence type="ECO:0000256" key="15">
    <source>
        <dbReference type="PROSITE-ProRule" id="PRU10141"/>
    </source>
</evidence>
<keyword evidence="12" id="KW-0464">Manganese</keyword>
<keyword evidence="7" id="KW-0479">Metal-binding</keyword>
<dbReference type="OMA" id="INKIMIC"/>
<keyword evidence="9 18" id="KW-0418">Kinase</keyword>
<dbReference type="InterPro" id="IPR011009">
    <property type="entry name" value="Kinase-like_dom_sf"/>
</dbReference>
<dbReference type="PROSITE" id="PS00108">
    <property type="entry name" value="PROTEIN_KINASE_ST"/>
    <property type="match status" value="1"/>
</dbReference>
<evidence type="ECO:0000256" key="10">
    <source>
        <dbReference type="ARBA" id="ARBA00022840"/>
    </source>
</evidence>
<dbReference type="GO" id="GO:0004674">
    <property type="term" value="F:protein serine/threonine kinase activity"/>
    <property type="evidence" value="ECO:0007669"/>
    <property type="project" value="UniProtKB-KW"/>
</dbReference>
<evidence type="ECO:0000259" key="17">
    <source>
        <dbReference type="PROSITE" id="PS50011"/>
    </source>
</evidence>
<evidence type="ECO:0000256" key="4">
    <source>
        <dbReference type="ARBA" id="ARBA00012513"/>
    </source>
</evidence>
<evidence type="ECO:0000256" key="1">
    <source>
        <dbReference type="ARBA" id="ARBA00001936"/>
    </source>
</evidence>
<dbReference type="SMART" id="SM00220">
    <property type="entry name" value="S_TKc"/>
    <property type="match status" value="1"/>
</dbReference>
<name>A0A087UI67_STEMI</name>
<dbReference type="PANTHER" id="PTHR24346">
    <property type="entry name" value="MAP/MICROTUBULE AFFINITY-REGULATING KINASE"/>
    <property type="match status" value="1"/>
</dbReference>
<comment type="catalytic activity">
    <reaction evidence="14">
        <text>L-seryl-[protein] + ATP = O-phospho-L-seryl-[protein] + ADP + H(+)</text>
        <dbReference type="Rhea" id="RHEA:17989"/>
        <dbReference type="Rhea" id="RHEA-COMP:9863"/>
        <dbReference type="Rhea" id="RHEA-COMP:11604"/>
        <dbReference type="ChEBI" id="CHEBI:15378"/>
        <dbReference type="ChEBI" id="CHEBI:29999"/>
        <dbReference type="ChEBI" id="CHEBI:30616"/>
        <dbReference type="ChEBI" id="CHEBI:83421"/>
        <dbReference type="ChEBI" id="CHEBI:456216"/>
        <dbReference type="EC" id="2.7.11.1"/>
    </reaction>
</comment>
<feature type="non-terminal residue" evidence="18">
    <location>
        <position position="206"/>
    </location>
</feature>
<keyword evidence="6" id="KW-0808">Transferase</keyword>